<comment type="caution">
    <text evidence="1">The sequence shown here is derived from an EMBL/GenBank/DDBJ whole genome shotgun (WGS) entry which is preliminary data.</text>
</comment>
<sequence length="67" mass="7350">MLITSEKVPVDLFKIFSTVPFKSGPSPEKNSTDSIGAFTRVLYKGILQNISLARGVLFFAPDVFGKK</sequence>
<evidence type="ECO:0000313" key="1">
    <source>
        <dbReference type="EMBL" id="RAQ28133.1"/>
    </source>
</evidence>
<reference evidence="1 2" key="1">
    <citation type="submission" date="2018-06" db="EMBL/GenBank/DDBJ databases">
        <title>Noncontiguous genome sequence of Ruminococcaceae bacterium ASD2818.</title>
        <authorList>
            <person name="Chaplin A.V."/>
            <person name="Sokolova S.R."/>
            <person name="Kochetkova T.O."/>
            <person name="Goltsov A.Y."/>
            <person name="Trofimov D.Y."/>
            <person name="Efimov B.A."/>
        </authorList>
    </citation>
    <scope>NUCLEOTIDE SEQUENCE [LARGE SCALE GENOMIC DNA]</scope>
    <source>
        <strain evidence="1 2">ASD2818</strain>
    </source>
</reference>
<dbReference type="Proteomes" id="UP000249377">
    <property type="component" value="Unassembled WGS sequence"/>
</dbReference>
<name>A0A328U9I8_9FIRM</name>
<organism evidence="1 2">
    <name type="scientific">Hydrogeniiclostridium mannosilyticum</name>
    <dbReference type="NCBI Taxonomy" id="2764322"/>
    <lineage>
        <taxon>Bacteria</taxon>
        <taxon>Bacillati</taxon>
        <taxon>Bacillota</taxon>
        <taxon>Clostridia</taxon>
        <taxon>Eubacteriales</taxon>
        <taxon>Acutalibacteraceae</taxon>
        <taxon>Hydrogeniiclostridium</taxon>
    </lineage>
</organism>
<proteinExistence type="predicted"/>
<evidence type="ECO:0000313" key="2">
    <source>
        <dbReference type="Proteomes" id="UP000249377"/>
    </source>
</evidence>
<protein>
    <submittedName>
        <fullName evidence="1">Uncharacterized protein</fullName>
    </submittedName>
</protein>
<keyword evidence="2" id="KW-1185">Reference proteome</keyword>
<dbReference type="EMBL" id="QLYR01000007">
    <property type="protein sequence ID" value="RAQ28133.1"/>
    <property type="molecule type" value="Genomic_DNA"/>
</dbReference>
<accession>A0A328U9I8</accession>
<dbReference type="AlphaFoldDB" id="A0A328U9I8"/>
<gene>
    <name evidence="1" type="ORF">DPQ25_10250</name>
</gene>